<comment type="caution">
    <text evidence="1">The sequence shown here is derived from an EMBL/GenBank/DDBJ whole genome shotgun (WGS) entry which is preliminary data.</text>
</comment>
<organism evidence="1 2">
    <name type="scientific">Candidatus Wolfebacteria bacterium CG_4_10_14_0_8_um_filter_39_64</name>
    <dbReference type="NCBI Taxonomy" id="1975063"/>
    <lineage>
        <taxon>Bacteria</taxon>
        <taxon>Candidatus Wolfeibacteriota</taxon>
    </lineage>
</organism>
<dbReference type="AlphaFoldDB" id="A0A2M7Q7E3"/>
<accession>A0A2M7Q7E3</accession>
<dbReference type="EMBL" id="PFKY01000040">
    <property type="protein sequence ID" value="PIY59005.1"/>
    <property type="molecule type" value="Genomic_DNA"/>
</dbReference>
<protein>
    <submittedName>
        <fullName evidence="1">Uncharacterized protein</fullName>
    </submittedName>
</protein>
<name>A0A2M7Q7E3_9BACT</name>
<sequence length="184" mass="20812">MPAQLSAPIEKKTPPDTKQAKLRRRQELEEHEAFSACLQQQLPLPPLHDAVQLFLGGLCYEYKPEHVAWVLSAALYCDRCPIPMITPGQVTMFVPPGAVGNNNNNYNNQRQQLQDDHQHQYNSDGSINPNYNKQRKVGNAGCAIITVERDLHLAHIQNLNKRILCTRYGCFIGNSPQAVDQFKH</sequence>
<evidence type="ECO:0000313" key="2">
    <source>
        <dbReference type="Proteomes" id="UP000228730"/>
    </source>
</evidence>
<proteinExistence type="predicted"/>
<evidence type="ECO:0000313" key="1">
    <source>
        <dbReference type="EMBL" id="PIY59005.1"/>
    </source>
</evidence>
<reference evidence="2" key="1">
    <citation type="submission" date="2017-09" db="EMBL/GenBank/DDBJ databases">
        <title>Depth-based differentiation of microbial function through sediment-hosted aquifers and enrichment of novel symbionts in the deep terrestrial subsurface.</title>
        <authorList>
            <person name="Probst A.J."/>
            <person name="Ladd B."/>
            <person name="Jarett J.K."/>
            <person name="Geller-Mcgrath D.E."/>
            <person name="Sieber C.M.K."/>
            <person name="Emerson J.B."/>
            <person name="Anantharaman K."/>
            <person name="Thomas B.C."/>
            <person name="Malmstrom R."/>
            <person name="Stieglmeier M."/>
            <person name="Klingl A."/>
            <person name="Woyke T."/>
            <person name="Ryan C.M."/>
            <person name="Banfield J.F."/>
        </authorList>
    </citation>
    <scope>NUCLEOTIDE SEQUENCE [LARGE SCALE GENOMIC DNA]</scope>
</reference>
<dbReference type="Proteomes" id="UP000228730">
    <property type="component" value="Unassembled WGS sequence"/>
</dbReference>
<feature type="non-terminal residue" evidence="1">
    <location>
        <position position="184"/>
    </location>
</feature>
<gene>
    <name evidence="1" type="ORF">COY97_01225</name>
</gene>